<dbReference type="PANTHER" id="PTHR45664:SF12">
    <property type="entry name" value="PANCREAS_DUODENUM HOMEOBOX PROTEIN 1"/>
    <property type="match status" value="1"/>
</dbReference>
<evidence type="ECO:0000256" key="4">
    <source>
        <dbReference type="ARBA" id="ARBA00023242"/>
    </source>
</evidence>
<dbReference type="WBParaSite" id="ALUE_0001569501-mRNA-1">
    <property type="protein sequence ID" value="ALUE_0001569501-mRNA-1"/>
    <property type="gene ID" value="ALUE_0001569501"/>
</dbReference>
<name>A0A0M3ICQ7_ASCLU</name>
<keyword evidence="4 5" id="KW-0539">Nucleus</keyword>
<dbReference type="Proteomes" id="UP000036681">
    <property type="component" value="Unplaced"/>
</dbReference>
<comment type="subcellular location">
    <subcellularLocation>
        <location evidence="1 5 6">Nucleus</location>
    </subcellularLocation>
</comment>
<sequence>MLREESMCRSLSRGASSMPPHSIPTYAYYCPPSTSSTFPPPPYHTTASMSSEMSIGSAISMPTICHSVTTPIYGWMLDRDKERRNDGSSRYKNTTKTLNSGRTAYSTPQIVELEKEFRTNRYLSKVRRNELAELLSLSDRQIKIWFQNRRMKEKKRIGKRTSGECAPQIIVHPHHRQSLSDNDSHAVHYQLH</sequence>
<dbReference type="InterPro" id="IPR001356">
    <property type="entry name" value="HD"/>
</dbReference>
<evidence type="ECO:0000256" key="1">
    <source>
        <dbReference type="ARBA" id="ARBA00004123"/>
    </source>
</evidence>
<accession>A0A0M3ICQ7</accession>
<dbReference type="AlphaFoldDB" id="A0A0M3ICQ7"/>
<feature type="domain" description="Homeobox" evidence="7">
    <location>
        <begin position="96"/>
        <end position="156"/>
    </location>
</feature>
<dbReference type="PANTHER" id="PTHR45664">
    <property type="entry name" value="PROTEIN ZERKNUELLT 1-RELATED"/>
    <property type="match status" value="1"/>
</dbReference>
<keyword evidence="8" id="KW-1185">Reference proteome</keyword>
<proteinExistence type="predicted"/>
<keyword evidence="3 5" id="KW-0371">Homeobox</keyword>
<organism evidence="8 9">
    <name type="scientific">Ascaris lumbricoides</name>
    <name type="common">Giant roundworm</name>
    <dbReference type="NCBI Taxonomy" id="6252"/>
    <lineage>
        <taxon>Eukaryota</taxon>
        <taxon>Metazoa</taxon>
        <taxon>Ecdysozoa</taxon>
        <taxon>Nematoda</taxon>
        <taxon>Chromadorea</taxon>
        <taxon>Rhabditida</taxon>
        <taxon>Spirurina</taxon>
        <taxon>Ascaridomorpha</taxon>
        <taxon>Ascaridoidea</taxon>
        <taxon>Ascarididae</taxon>
        <taxon>Ascaris</taxon>
    </lineage>
</organism>
<dbReference type="InterPro" id="IPR009057">
    <property type="entry name" value="Homeodomain-like_sf"/>
</dbReference>
<feature type="DNA-binding region" description="Homeobox" evidence="5">
    <location>
        <begin position="98"/>
        <end position="157"/>
    </location>
</feature>
<evidence type="ECO:0000256" key="3">
    <source>
        <dbReference type="ARBA" id="ARBA00023155"/>
    </source>
</evidence>
<dbReference type="GO" id="GO:0045944">
    <property type="term" value="P:positive regulation of transcription by RNA polymerase II"/>
    <property type="evidence" value="ECO:0007669"/>
    <property type="project" value="UniProtKB-ARBA"/>
</dbReference>
<dbReference type="GO" id="GO:0000978">
    <property type="term" value="F:RNA polymerase II cis-regulatory region sequence-specific DNA binding"/>
    <property type="evidence" value="ECO:0007669"/>
    <property type="project" value="TreeGrafter"/>
</dbReference>
<dbReference type="PROSITE" id="PS50071">
    <property type="entry name" value="HOMEOBOX_2"/>
    <property type="match status" value="1"/>
</dbReference>
<evidence type="ECO:0000256" key="6">
    <source>
        <dbReference type="RuleBase" id="RU000682"/>
    </source>
</evidence>
<dbReference type="Gene3D" id="1.10.10.60">
    <property type="entry name" value="Homeodomain-like"/>
    <property type="match status" value="1"/>
</dbReference>
<dbReference type="InterPro" id="IPR017970">
    <property type="entry name" value="Homeobox_CS"/>
</dbReference>
<evidence type="ECO:0000256" key="5">
    <source>
        <dbReference type="PROSITE-ProRule" id="PRU00108"/>
    </source>
</evidence>
<reference evidence="9" key="1">
    <citation type="submission" date="2017-02" db="UniProtKB">
        <authorList>
            <consortium name="WormBaseParasite"/>
        </authorList>
    </citation>
    <scope>IDENTIFICATION</scope>
</reference>
<dbReference type="SMART" id="SM00389">
    <property type="entry name" value="HOX"/>
    <property type="match status" value="1"/>
</dbReference>
<protein>
    <submittedName>
        <fullName evidence="9">Homeobox domain-containing protein</fullName>
    </submittedName>
</protein>
<dbReference type="PROSITE" id="PS00027">
    <property type="entry name" value="HOMEOBOX_1"/>
    <property type="match status" value="1"/>
</dbReference>
<dbReference type="CDD" id="cd00086">
    <property type="entry name" value="homeodomain"/>
    <property type="match status" value="1"/>
</dbReference>
<dbReference type="Pfam" id="PF00046">
    <property type="entry name" value="Homeodomain"/>
    <property type="match status" value="1"/>
</dbReference>
<dbReference type="SUPFAM" id="SSF46689">
    <property type="entry name" value="Homeodomain-like"/>
    <property type="match status" value="1"/>
</dbReference>
<keyword evidence="2 5" id="KW-0238">DNA-binding</keyword>
<dbReference type="InterPro" id="IPR020479">
    <property type="entry name" value="HD_metazoa"/>
</dbReference>
<evidence type="ECO:0000256" key="2">
    <source>
        <dbReference type="ARBA" id="ARBA00023125"/>
    </source>
</evidence>
<evidence type="ECO:0000259" key="7">
    <source>
        <dbReference type="PROSITE" id="PS50071"/>
    </source>
</evidence>
<evidence type="ECO:0000313" key="9">
    <source>
        <dbReference type="WBParaSite" id="ALUE_0001569501-mRNA-1"/>
    </source>
</evidence>
<dbReference type="PRINTS" id="PR00024">
    <property type="entry name" value="HOMEOBOX"/>
</dbReference>
<dbReference type="GO" id="GO:0005634">
    <property type="term" value="C:nucleus"/>
    <property type="evidence" value="ECO:0007669"/>
    <property type="project" value="UniProtKB-SubCell"/>
</dbReference>
<evidence type="ECO:0000313" key="8">
    <source>
        <dbReference type="Proteomes" id="UP000036681"/>
    </source>
</evidence>
<dbReference type="GO" id="GO:0000981">
    <property type="term" value="F:DNA-binding transcription factor activity, RNA polymerase II-specific"/>
    <property type="evidence" value="ECO:0007669"/>
    <property type="project" value="InterPro"/>
</dbReference>